<dbReference type="EMBL" id="BJZV01000001">
    <property type="protein sequence ID" value="GEP08228.1"/>
    <property type="molecule type" value="Genomic_DNA"/>
</dbReference>
<dbReference type="PANTHER" id="PTHR24320:SF148">
    <property type="entry name" value="NAD(P)-BINDING ROSSMANN-FOLD SUPERFAMILY PROTEIN"/>
    <property type="match status" value="1"/>
</dbReference>
<dbReference type="AlphaFoldDB" id="A0A512JE48"/>
<accession>A0A512JE48</accession>
<dbReference type="Proteomes" id="UP000321750">
    <property type="component" value="Unassembled WGS sequence"/>
</dbReference>
<dbReference type="GO" id="GO:0016491">
    <property type="term" value="F:oxidoreductase activity"/>
    <property type="evidence" value="ECO:0007669"/>
    <property type="project" value="UniProtKB-KW"/>
</dbReference>
<evidence type="ECO:0000256" key="2">
    <source>
        <dbReference type="ARBA" id="ARBA00023002"/>
    </source>
</evidence>
<comment type="caution">
    <text evidence="3">The sequence shown here is derived from an EMBL/GenBank/DDBJ whole genome shotgun (WGS) entry which is preliminary data.</text>
</comment>
<dbReference type="PANTHER" id="PTHR24320">
    <property type="entry name" value="RETINOL DEHYDROGENASE"/>
    <property type="match status" value="1"/>
</dbReference>
<evidence type="ECO:0000256" key="1">
    <source>
        <dbReference type="ARBA" id="ARBA00006484"/>
    </source>
</evidence>
<dbReference type="InterPro" id="IPR036291">
    <property type="entry name" value="NAD(P)-bd_dom_sf"/>
</dbReference>
<dbReference type="SUPFAM" id="SSF51735">
    <property type="entry name" value="NAD(P)-binding Rossmann-fold domains"/>
    <property type="match status" value="1"/>
</dbReference>
<evidence type="ECO:0000313" key="3">
    <source>
        <dbReference type="EMBL" id="GEP08228.1"/>
    </source>
</evidence>
<dbReference type="OrthoDB" id="109589at2"/>
<proteinExistence type="inferred from homology"/>
<reference evidence="3 4" key="1">
    <citation type="submission" date="2019-07" db="EMBL/GenBank/DDBJ databases">
        <title>Whole genome shotgun sequence of Methylobacterium gnaphalii NBRC 107716.</title>
        <authorList>
            <person name="Hosoyama A."/>
            <person name="Uohara A."/>
            <person name="Ohji S."/>
            <person name="Ichikawa N."/>
        </authorList>
    </citation>
    <scope>NUCLEOTIDE SEQUENCE [LARGE SCALE GENOMIC DNA]</scope>
    <source>
        <strain evidence="3 4">NBRC 107716</strain>
    </source>
</reference>
<keyword evidence="4" id="KW-1185">Reference proteome</keyword>
<comment type="similarity">
    <text evidence="1">Belongs to the short-chain dehydrogenases/reductases (SDR) family.</text>
</comment>
<dbReference type="RefSeq" id="WP_147044585.1">
    <property type="nucleotide sequence ID" value="NZ_BJZV01000001.1"/>
</dbReference>
<dbReference type="NCBIfam" id="NF004846">
    <property type="entry name" value="PRK06197.1"/>
    <property type="match status" value="1"/>
</dbReference>
<evidence type="ECO:0000313" key="4">
    <source>
        <dbReference type="Proteomes" id="UP000321750"/>
    </source>
</evidence>
<name>A0A512JE48_9HYPH</name>
<dbReference type="Pfam" id="PF00106">
    <property type="entry name" value="adh_short"/>
    <property type="match status" value="1"/>
</dbReference>
<dbReference type="Gene3D" id="3.40.50.720">
    <property type="entry name" value="NAD(P)-binding Rossmann-like Domain"/>
    <property type="match status" value="1"/>
</dbReference>
<sequence>MPKQAWSSADIPSQHGRLAIVTGATSGIGYEAALALAGAGATVVLAARDQGKAERAASAIRRVHPVADLEIARLDTASLSSVRAFAERLRGQGRPIDILLLNAGIAWLPKRQESEDGFELQLATNYLGHFALAGLLLPMMRPGSSSRIVPVASIAHQRGSLHFDDLQLHDYAARTAYRQSKLAMLMFGLELDRRLRASGSEIRAVAAHPGITRTAIVRFGGAAGPMQRLMGELVMILLGQSAARGALPLLYAATAPEAAGGSYHGPAGRGEMRGAPAPSVIAAHARDEADARRLWAESEALTKVRWPL</sequence>
<dbReference type="InterPro" id="IPR002347">
    <property type="entry name" value="SDR_fam"/>
</dbReference>
<organism evidence="3 4">
    <name type="scientific">Methylobacterium gnaphalii</name>
    <dbReference type="NCBI Taxonomy" id="1010610"/>
    <lineage>
        <taxon>Bacteria</taxon>
        <taxon>Pseudomonadati</taxon>
        <taxon>Pseudomonadota</taxon>
        <taxon>Alphaproteobacteria</taxon>
        <taxon>Hyphomicrobiales</taxon>
        <taxon>Methylobacteriaceae</taxon>
        <taxon>Methylobacterium</taxon>
    </lineage>
</organism>
<dbReference type="PRINTS" id="PR00081">
    <property type="entry name" value="GDHRDH"/>
</dbReference>
<gene>
    <name evidence="3" type="ORF">MGN01_00730</name>
</gene>
<dbReference type="NCBIfam" id="NF004513">
    <property type="entry name" value="PRK05854.1"/>
    <property type="match status" value="1"/>
</dbReference>
<keyword evidence="2" id="KW-0560">Oxidoreductase</keyword>
<protein>
    <submittedName>
        <fullName evidence="3">Dehydrogenase</fullName>
    </submittedName>
</protein>